<dbReference type="InterPro" id="IPR036770">
    <property type="entry name" value="Ankyrin_rpt-contain_sf"/>
</dbReference>
<dbReference type="SMART" id="SM00248">
    <property type="entry name" value="ANK"/>
    <property type="match status" value="1"/>
</dbReference>
<accession>A0ABP6XBS1</accession>
<evidence type="ECO:0000313" key="2">
    <source>
        <dbReference type="EMBL" id="GAA3563730.1"/>
    </source>
</evidence>
<dbReference type="Proteomes" id="UP001500689">
    <property type="component" value="Unassembled WGS sequence"/>
</dbReference>
<feature type="repeat" description="ANK" evidence="1">
    <location>
        <begin position="48"/>
        <end position="80"/>
    </location>
</feature>
<comment type="caution">
    <text evidence="2">The sequence shown here is derived from an EMBL/GenBank/DDBJ whole genome shotgun (WGS) entry which is preliminary data.</text>
</comment>
<name>A0ABP6XBS1_9PSEU</name>
<dbReference type="SUPFAM" id="SSF48403">
    <property type="entry name" value="Ankyrin repeat"/>
    <property type="match status" value="1"/>
</dbReference>
<dbReference type="EMBL" id="BAAAZN010000012">
    <property type="protein sequence ID" value="GAA3563730.1"/>
    <property type="molecule type" value="Genomic_DNA"/>
</dbReference>
<sequence length="87" mass="9101">MAEVTPALRAQAVARRPDAMRVAAEFLGVAGLERLIEAGFEVNSAGLDGRTVLHQAALDGDAAICQWLLTHGADRSIRGRCAISTSG</sequence>
<dbReference type="Pfam" id="PF12796">
    <property type="entry name" value="Ank_2"/>
    <property type="match status" value="1"/>
</dbReference>
<protein>
    <recommendedName>
        <fullName evidence="4">Ankyrin repeat domain-containing protein</fullName>
    </recommendedName>
</protein>
<reference evidence="3" key="1">
    <citation type="journal article" date="2019" name="Int. J. Syst. Evol. Microbiol.">
        <title>The Global Catalogue of Microorganisms (GCM) 10K type strain sequencing project: providing services to taxonomists for standard genome sequencing and annotation.</title>
        <authorList>
            <consortium name="The Broad Institute Genomics Platform"/>
            <consortium name="The Broad Institute Genome Sequencing Center for Infectious Disease"/>
            <person name="Wu L."/>
            <person name="Ma J."/>
        </authorList>
    </citation>
    <scope>NUCLEOTIDE SEQUENCE [LARGE SCALE GENOMIC DNA]</scope>
    <source>
        <strain evidence="3">JCM 16898</strain>
    </source>
</reference>
<evidence type="ECO:0000313" key="3">
    <source>
        <dbReference type="Proteomes" id="UP001500689"/>
    </source>
</evidence>
<evidence type="ECO:0000256" key="1">
    <source>
        <dbReference type="PROSITE-ProRule" id="PRU00023"/>
    </source>
</evidence>
<dbReference type="InterPro" id="IPR002110">
    <property type="entry name" value="Ankyrin_rpt"/>
</dbReference>
<evidence type="ECO:0008006" key="4">
    <source>
        <dbReference type="Google" id="ProtNLM"/>
    </source>
</evidence>
<keyword evidence="3" id="KW-1185">Reference proteome</keyword>
<dbReference type="Gene3D" id="1.25.40.20">
    <property type="entry name" value="Ankyrin repeat-containing domain"/>
    <property type="match status" value="1"/>
</dbReference>
<dbReference type="PROSITE" id="PS50297">
    <property type="entry name" value="ANK_REP_REGION"/>
    <property type="match status" value="1"/>
</dbReference>
<gene>
    <name evidence="2" type="ORF">GCM10022222_54450</name>
</gene>
<keyword evidence="1" id="KW-0040">ANK repeat</keyword>
<organism evidence="2 3">
    <name type="scientific">Amycolatopsis ultiminotia</name>
    <dbReference type="NCBI Taxonomy" id="543629"/>
    <lineage>
        <taxon>Bacteria</taxon>
        <taxon>Bacillati</taxon>
        <taxon>Actinomycetota</taxon>
        <taxon>Actinomycetes</taxon>
        <taxon>Pseudonocardiales</taxon>
        <taxon>Pseudonocardiaceae</taxon>
        <taxon>Amycolatopsis</taxon>
    </lineage>
</organism>
<dbReference type="PROSITE" id="PS50088">
    <property type="entry name" value="ANK_REPEAT"/>
    <property type="match status" value="1"/>
</dbReference>
<proteinExistence type="predicted"/>
<dbReference type="RefSeq" id="WP_344864718.1">
    <property type="nucleotide sequence ID" value="NZ_BAAAZN010000012.1"/>
</dbReference>